<dbReference type="InterPro" id="IPR017871">
    <property type="entry name" value="ABC_transporter-like_CS"/>
</dbReference>
<sequence>MNVMRLRGIQKSFVEKQVLKHINLDIKRGDRIGLVGPNGAGKTTLANILYGKIKPDSGSVLSEQQALKIGYLLQSVDYSSNDFESVLSTRAAEGLYEVTSQLGLTGIKNWEGGQLEYLSGGEKLKLALANIWTSNPDMLILDEPTNHLDLKGVEWLVEELKDYNGTVIMISHDRYFLDRTAKQILEIEEGVIQKYTGNYSAYREEKKRRHENQLHRYTEQQKYKAEIESQMANLTNWSDKAHRESTKQDGKKEYYRVKAKKMDNQVKSKRKRLEKELEKHKIEKPKEEAKVRFQFEADGNRGKRIIEARDIRKEYSGRALFENSHFYVKHGERVGIIGDNGCGKTTLIRLLQGDEELTGGELWKSDSLKIAYPSQDVNDLPKDKTVIEALNLSRRDEIHQARTMLANMGLKEDRIRQKIEALSLGERTRIKLAGMMLQQFDVLILDEPTNHLDLPSKEQLEETLDQFTGTILVVSHDRYFIERIADRLLVFEKGKIRRWEMGLREFKEKKQQMKKQPEQKSVEEEQLLIDNKISALMGRLSLYTPDQKEFQEIDEELKGWFEKKRALQ</sequence>
<dbReference type="PANTHER" id="PTHR42855:SF1">
    <property type="entry name" value="ABC TRANSPORTER DOMAIN-CONTAINING PROTEIN"/>
    <property type="match status" value="1"/>
</dbReference>
<dbReference type="FunFam" id="3.40.50.300:FF:000011">
    <property type="entry name" value="Putative ABC transporter ATP-binding component"/>
    <property type="match status" value="1"/>
</dbReference>
<gene>
    <name evidence="6" type="primary">abc-f</name>
    <name evidence="6" type="ORF">FCL54_11805</name>
</gene>
<reference evidence="6 7" key="1">
    <citation type="submission" date="2019-04" db="EMBL/GenBank/DDBJ databases">
        <title>Bacillus caeni sp. nov., a bacterium isolated from mangrove sediment.</title>
        <authorList>
            <person name="Huang H."/>
            <person name="Mo K."/>
            <person name="Hu Y."/>
        </authorList>
    </citation>
    <scope>NUCLEOTIDE SEQUENCE [LARGE SCALE GENOMIC DNA]</scope>
    <source>
        <strain evidence="6 7">HB172195</strain>
    </source>
</reference>
<evidence type="ECO:0000313" key="6">
    <source>
        <dbReference type="EMBL" id="TLS37204.1"/>
    </source>
</evidence>
<dbReference type="GO" id="GO:0005524">
    <property type="term" value="F:ATP binding"/>
    <property type="evidence" value="ECO:0007669"/>
    <property type="project" value="UniProtKB-KW"/>
</dbReference>
<dbReference type="NCBIfam" id="NF000355">
    <property type="entry name" value="ribo_prot_ABC_F"/>
    <property type="match status" value="1"/>
</dbReference>
<keyword evidence="4" id="KW-0175">Coiled coil</keyword>
<accession>A0A5R9F9H5</accession>
<dbReference type="RefSeq" id="WP_138126656.1">
    <property type="nucleotide sequence ID" value="NZ_SWLG01000007.1"/>
</dbReference>
<evidence type="ECO:0000256" key="4">
    <source>
        <dbReference type="SAM" id="Coils"/>
    </source>
</evidence>
<keyword evidence="3" id="KW-0067">ATP-binding</keyword>
<keyword evidence="1" id="KW-0677">Repeat</keyword>
<dbReference type="OrthoDB" id="9760950at2"/>
<evidence type="ECO:0000256" key="2">
    <source>
        <dbReference type="ARBA" id="ARBA00022741"/>
    </source>
</evidence>
<protein>
    <submittedName>
        <fullName evidence="6">ABC-F type ribosomal protection protein</fullName>
    </submittedName>
</protein>
<evidence type="ECO:0000259" key="5">
    <source>
        <dbReference type="PROSITE" id="PS50893"/>
    </source>
</evidence>
<dbReference type="InterPro" id="IPR003439">
    <property type="entry name" value="ABC_transporter-like_ATP-bd"/>
</dbReference>
<dbReference type="EMBL" id="SWLG01000007">
    <property type="protein sequence ID" value="TLS37204.1"/>
    <property type="molecule type" value="Genomic_DNA"/>
</dbReference>
<dbReference type="Gene3D" id="3.40.50.300">
    <property type="entry name" value="P-loop containing nucleotide triphosphate hydrolases"/>
    <property type="match status" value="2"/>
</dbReference>
<dbReference type="SMART" id="SM00382">
    <property type="entry name" value="AAA"/>
    <property type="match status" value="2"/>
</dbReference>
<feature type="coiled-coil region" evidence="4">
    <location>
        <begin position="259"/>
        <end position="290"/>
    </location>
</feature>
<feature type="domain" description="ABC transporter" evidence="5">
    <location>
        <begin position="4"/>
        <end position="214"/>
    </location>
</feature>
<dbReference type="Pfam" id="PF12848">
    <property type="entry name" value="ABC_tran_Xtn"/>
    <property type="match status" value="1"/>
</dbReference>
<dbReference type="FunFam" id="3.40.50.300:FF:000309">
    <property type="entry name" value="ABC transporter ATP-binding protein"/>
    <property type="match status" value="1"/>
</dbReference>
<dbReference type="CDD" id="cd03221">
    <property type="entry name" value="ABCF_EF-3"/>
    <property type="match status" value="2"/>
</dbReference>
<proteinExistence type="predicted"/>
<dbReference type="PROSITE" id="PS50893">
    <property type="entry name" value="ABC_TRANSPORTER_2"/>
    <property type="match status" value="2"/>
</dbReference>
<dbReference type="PROSITE" id="PS00211">
    <property type="entry name" value="ABC_TRANSPORTER_1"/>
    <property type="match status" value="1"/>
</dbReference>
<evidence type="ECO:0000313" key="7">
    <source>
        <dbReference type="Proteomes" id="UP000308230"/>
    </source>
</evidence>
<dbReference type="InterPro" id="IPR051309">
    <property type="entry name" value="ABCF_ATPase"/>
</dbReference>
<dbReference type="PANTHER" id="PTHR42855">
    <property type="entry name" value="ABC TRANSPORTER ATP-BINDING SUBUNIT"/>
    <property type="match status" value="1"/>
</dbReference>
<dbReference type="InterPro" id="IPR003593">
    <property type="entry name" value="AAA+_ATPase"/>
</dbReference>
<dbReference type="InterPro" id="IPR027417">
    <property type="entry name" value="P-loop_NTPase"/>
</dbReference>
<keyword evidence="7" id="KW-1185">Reference proteome</keyword>
<organism evidence="6 7">
    <name type="scientific">Exobacillus caeni</name>
    <dbReference type="NCBI Taxonomy" id="2574798"/>
    <lineage>
        <taxon>Bacteria</taxon>
        <taxon>Bacillati</taxon>
        <taxon>Bacillota</taxon>
        <taxon>Bacilli</taxon>
        <taxon>Bacillales</taxon>
        <taxon>Guptibacillaceae</taxon>
        <taxon>Exobacillus</taxon>
    </lineage>
</organism>
<comment type="caution">
    <text evidence="6">The sequence shown here is derived from an EMBL/GenBank/DDBJ whole genome shotgun (WGS) entry which is preliminary data.</text>
</comment>
<keyword evidence="2" id="KW-0547">Nucleotide-binding</keyword>
<dbReference type="GO" id="GO:0016887">
    <property type="term" value="F:ATP hydrolysis activity"/>
    <property type="evidence" value="ECO:0007669"/>
    <property type="project" value="InterPro"/>
</dbReference>
<dbReference type="Pfam" id="PF00005">
    <property type="entry name" value="ABC_tran"/>
    <property type="match status" value="2"/>
</dbReference>
<dbReference type="InterPro" id="IPR032781">
    <property type="entry name" value="ABC_tran_Xtn"/>
</dbReference>
<dbReference type="GO" id="GO:0003676">
    <property type="term" value="F:nucleic acid binding"/>
    <property type="evidence" value="ECO:0007669"/>
    <property type="project" value="UniProtKB-ARBA"/>
</dbReference>
<dbReference type="SUPFAM" id="SSF52540">
    <property type="entry name" value="P-loop containing nucleoside triphosphate hydrolases"/>
    <property type="match status" value="2"/>
</dbReference>
<feature type="domain" description="ABC transporter" evidence="5">
    <location>
        <begin position="306"/>
        <end position="518"/>
    </location>
</feature>
<evidence type="ECO:0000256" key="1">
    <source>
        <dbReference type="ARBA" id="ARBA00022737"/>
    </source>
</evidence>
<dbReference type="AlphaFoldDB" id="A0A5R9F9H5"/>
<evidence type="ECO:0000256" key="3">
    <source>
        <dbReference type="ARBA" id="ARBA00022840"/>
    </source>
</evidence>
<dbReference type="Proteomes" id="UP000308230">
    <property type="component" value="Unassembled WGS sequence"/>
</dbReference>
<name>A0A5R9F9H5_9BACL</name>